<comment type="caution">
    <text evidence="1">The sequence shown here is derived from an EMBL/GenBank/DDBJ whole genome shotgun (WGS) entry which is preliminary data.</text>
</comment>
<evidence type="ECO:0000313" key="1">
    <source>
        <dbReference type="EMBL" id="MDR6549211.1"/>
    </source>
</evidence>
<protein>
    <submittedName>
        <fullName evidence="1">Uncharacterized protein</fullName>
    </submittedName>
</protein>
<evidence type="ECO:0000313" key="2">
    <source>
        <dbReference type="Proteomes" id="UP001267290"/>
    </source>
</evidence>
<sequence length="77" mass="8978">MALSLLRTRHDFFLGPPVRLWSPVRHVANDDLGCVYGILHMSETVFGIHPFLENTHRNPLSDDELAKKLQHYFHNQK</sequence>
<dbReference type="Proteomes" id="UP001267290">
    <property type="component" value="Unassembled WGS sequence"/>
</dbReference>
<organism evidence="1 2">
    <name type="scientific">Paenibacillus qinlingensis</name>
    <dbReference type="NCBI Taxonomy" id="1837343"/>
    <lineage>
        <taxon>Bacteria</taxon>
        <taxon>Bacillati</taxon>
        <taxon>Bacillota</taxon>
        <taxon>Bacilli</taxon>
        <taxon>Bacillales</taxon>
        <taxon>Paenibacillaceae</taxon>
        <taxon>Paenibacillus</taxon>
    </lineage>
</organism>
<dbReference type="EMBL" id="JAVDSB010000001">
    <property type="protein sequence ID" value="MDR6549211.1"/>
    <property type="molecule type" value="Genomic_DNA"/>
</dbReference>
<keyword evidence="2" id="KW-1185">Reference proteome</keyword>
<proteinExistence type="predicted"/>
<gene>
    <name evidence="1" type="ORF">J2736_000394</name>
</gene>
<reference evidence="1 2" key="1">
    <citation type="submission" date="2023-07" db="EMBL/GenBank/DDBJ databases">
        <title>Sorghum-associated microbial communities from plants grown in Nebraska, USA.</title>
        <authorList>
            <person name="Schachtman D."/>
        </authorList>
    </citation>
    <scope>NUCLEOTIDE SEQUENCE [LARGE SCALE GENOMIC DNA]</scope>
    <source>
        <strain evidence="1 2">CC258</strain>
    </source>
</reference>
<name>A0ABU1NP09_9BACL</name>
<accession>A0ABU1NP09</accession>